<dbReference type="PANTHER" id="PTHR13134">
    <property type="entry name" value="TRAFFICKING PROTEIN PARTICLE COMPLEX SUBUNIT 13"/>
    <property type="match status" value="1"/>
</dbReference>
<feature type="domain" description="DDE Tnp4" evidence="3">
    <location>
        <begin position="212"/>
        <end position="374"/>
    </location>
</feature>
<reference evidence="6" key="1">
    <citation type="journal article" date="2023" name="G3 (Bethesda)">
        <title>Whole genome assembly and annotation of the endangered Caribbean coral Acropora cervicornis.</title>
        <authorList>
            <person name="Selwyn J.D."/>
            <person name="Vollmer S.V."/>
        </authorList>
    </citation>
    <scope>NUCLEOTIDE SEQUENCE</scope>
    <source>
        <strain evidence="6">K2</strain>
    </source>
</reference>
<comment type="caution">
    <text evidence="6">The sequence shown here is derived from an EMBL/GenBank/DDBJ whole genome shotgun (WGS) entry which is preliminary data.</text>
</comment>
<protein>
    <submittedName>
        <fullName evidence="6">Trafficking protein particle complex subunit 13</fullName>
    </submittedName>
</protein>
<evidence type="ECO:0000313" key="7">
    <source>
        <dbReference type="Proteomes" id="UP001249851"/>
    </source>
</evidence>
<dbReference type="Pfam" id="PF23647">
    <property type="entry name" value="TRAPPC13_M"/>
    <property type="match status" value="1"/>
</dbReference>
<dbReference type="Pfam" id="PF23643">
    <property type="entry name" value="TRAPPC13_C"/>
    <property type="match status" value="1"/>
</dbReference>
<dbReference type="EMBL" id="JARQWQ010000051">
    <property type="protein sequence ID" value="KAK2557246.1"/>
    <property type="molecule type" value="Genomic_DNA"/>
</dbReference>
<comment type="cofactor">
    <cofactor evidence="1">
        <name>a divalent metal cation</name>
        <dbReference type="ChEBI" id="CHEBI:60240"/>
    </cofactor>
</comment>
<reference evidence="6" key="2">
    <citation type="journal article" date="2023" name="Science">
        <title>Genomic signatures of disease resistance in endangered staghorn corals.</title>
        <authorList>
            <person name="Vollmer S.V."/>
            <person name="Selwyn J.D."/>
            <person name="Despard B.A."/>
            <person name="Roesel C.L."/>
        </authorList>
    </citation>
    <scope>NUCLEOTIDE SEQUENCE</scope>
    <source>
        <strain evidence="6">K2</strain>
    </source>
</reference>
<feature type="domain" description="Trafficking protein particle complex subunit 13 C-terminal" evidence="4">
    <location>
        <begin position="613"/>
        <end position="693"/>
    </location>
</feature>
<name>A0AAD9Q9N0_ACRCE</name>
<dbReference type="InterPro" id="IPR055429">
    <property type="entry name" value="TRAPPC13_M"/>
</dbReference>
<keyword evidence="7" id="KW-1185">Reference proteome</keyword>
<dbReference type="PANTHER" id="PTHR13134:SF3">
    <property type="entry name" value="TRAFFICKING PROTEIN PARTICLE COMPLEX SUBUNIT 13"/>
    <property type="match status" value="1"/>
</dbReference>
<gene>
    <name evidence="6" type="ORF">P5673_020736</name>
</gene>
<proteinExistence type="predicted"/>
<sequence>MDADVTNANTATFLFNALMAIHAGRAKSNLCKLIRRFRAIKRRRLRTMMALTAYIKEEKRRTKIPPTPEGAPKRIWVLQRDQYMFEELLAGNLPEQTWHQNFHVSRKTFFNICDIVRSELTRQDTNMRPSVSLEKRVAVALNRLATGSCYTTCGIGFGLPKSTANVVKNEFCDILRRKAASFIAFPKSAGEVRKAIAEFEHISLFPHVVGALDSTHIKIISPKQNKYDFLGKKNFYSVLVLGTANSNCKFTHVSAYPGAVSHAEMLRDSALQRDIENGTLLNAPARMINGVEVKPLLVGNSYFPLDRWLMNPFVQGPNITSSQSTFNEALSSAREKIVLSFGMLLGRWQCLQETLKEDTFRVPTTIIACCVLHNLCIDEGDNFPIEQFAFPEDVEFPDDTCVDWASNEDGKQPLTCKTCTNARLIFLKHVKEDLELSGVTFENAQVSDITSVKGLSAFALGELFVLPQTFGYVSVHNDSNQPVKDIVIKVLKPLDVKTKFYNAVDDEVFLEAQVQNITSSPMVMESVKLEPSTIYTVTNLNTIQDKEKRDSTVSGEECSSESVFGMRSYMNPNDTRQYLYKLTPTAPAFKNTKPPPILEIKISVIEIPDAVLVEKSDRKMDLKLFMTKIKDGGLMWCGTSGKNLGNLLPGNIVELQLNLLPLAAGLQSVGGLQIVDTLSSRTYELDNLAQVFVYSSKLSPFSISTRVDQSNVICDVEPIT</sequence>
<dbReference type="InterPro" id="IPR055428">
    <property type="entry name" value="TRAPPC13_C"/>
</dbReference>
<accession>A0AAD9Q9N0</accession>
<evidence type="ECO:0000259" key="5">
    <source>
        <dbReference type="Pfam" id="PF23647"/>
    </source>
</evidence>
<dbReference type="Proteomes" id="UP001249851">
    <property type="component" value="Unassembled WGS sequence"/>
</dbReference>
<dbReference type="Pfam" id="PF13359">
    <property type="entry name" value="DDE_Tnp_4"/>
    <property type="match status" value="1"/>
</dbReference>
<dbReference type="GO" id="GO:1990072">
    <property type="term" value="C:TRAPPIII protein complex"/>
    <property type="evidence" value="ECO:0007669"/>
    <property type="project" value="TreeGrafter"/>
</dbReference>
<dbReference type="InterPro" id="IPR010378">
    <property type="entry name" value="TRAPPC13"/>
</dbReference>
<organism evidence="6 7">
    <name type="scientific">Acropora cervicornis</name>
    <name type="common">Staghorn coral</name>
    <dbReference type="NCBI Taxonomy" id="6130"/>
    <lineage>
        <taxon>Eukaryota</taxon>
        <taxon>Metazoa</taxon>
        <taxon>Cnidaria</taxon>
        <taxon>Anthozoa</taxon>
        <taxon>Hexacorallia</taxon>
        <taxon>Scleractinia</taxon>
        <taxon>Astrocoeniina</taxon>
        <taxon>Acroporidae</taxon>
        <taxon>Acropora</taxon>
    </lineage>
</organism>
<evidence type="ECO:0000256" key="1">
    <source>
        <dbReference type="ARBA" id="ARBA00001968"/>
    </source>
</evidence>
<evidence type="ECO:0000313" key="6">
    <source>
        <dbReference type="EMBL" id="KAK2557246.1"/>
    </source>
</evidence>
<evidence type="ECO:0000256" key="2">
    <source>
        <dbReference type="ARBA" id="ARBA00022723"/>
    </source>
</evidence>
<dbReference type="GO" id="GO:0046872">
    <property type="term" value="F:metal ion binding"/>
    <property type="evidence" value="ECO:0007669"/>
    <property type="project" value="UniProtKB-KW"/>
</dbReference>
<evidence type="ECO:0000259" key="3">
    <source>
        <dbReference type="Pfam" id="PF13359"/>
    </source>
</evidence>
<evidence type="ECO:0000259" key="4">
    <source>
        <dbReference type="Pfam" id="PF23643"/>
    </source>
</evidence>
<dbReference type="InterPro" id="IPR027806">
    <property type="entry name" value="HARBI1_dom"/>
</dbReference>
<feature type="domain" description="Trafficking protein particle complex subunit 13 middle" evidence="5">
    <location>
        <begin position="494"/>
        <end position="593"/>
    </location>
</feature>
<keyword evidence="2" id="KW-0479">Metal-binding</keyword>
<dbReference type="AlphaFoldDB" id="A0AAD9Q9N0"/>